<accession>A0ABY3PTM3</accession>
<sequence>MHLWPSVRVGKERFGTVDLPMAHPERGKERWYVLSDAPVSLQTLWEYGLRLQTEQQFKDNKSGCLGLEDCRLREVKALSRLYLVVALTQLYAVAQGTVVVECGERSRVDPHWFRGMSYLKIGIEWVKRSMHGRLALQEAVSLSGTPDPFPAMSSRRQHRQRLE</sequence>
<reference evidence="1 2" key="1">
    <citation type="journal article" date="2021" name="Genome Biol. Evol.">
        <title>Complete Genome Sequencing of a Novel Gloeobacter Species from a Waterfall Cave in Mexico.</title>
        <authorList>
            <person name="Saw J.H."/>
            <person name="Cardona T."/>
            <person name="Montejano G."/>
        </authorList>
    </citation>
    <scope>NUCLEOTIDE SEQUENCE [LARGE SCALE GENOMIC DNA]</scope>
    <source>
        <strain evidence="1">MG652769</strain>
    </source>
</reference>
<proteinExistence type="predicted"/>
<evidence type="ECO:0008006" key="3">
    <source>
        <dbReference type="Google" id="ProtNLM"/>
    </source>
</evidence>
<evidence type="ECO:0000313" key="2">
    <source>
        <dbReference type="Proteomes" id="UP001054846"/>
    </source>
</evidence>
<evidence type="ECO:0000313" key="1">
    <source>
        <dbReference type="EMBL" id="UFP97108.1"/>
    </source>
</evidence>
<name>A0ABY3PTM3_9CYAN</name>
<dbReference type="EMBL" id="CP063845">
    <property type="protein sequence ID" value="UFP97108.1"/>
    <property type="molecule type" value="Genomic_DNA"/>
</dbReference>
<dbReference type="RefSeq" id="WP_230841272.1">
    <property type="nucleotide sequence ID" value="NZ_CP063845.1"/>
</dbReference>
<dbReference type="InterPro" id="IPR012337">
    <property type="entry name" value="RNaseH-like_sf"/>
</dbReference>
<protein>
    <recommendedName>
        <fullName evidence="3">Transposase IS4-like domain-containing protein</fullName>
    </recommendedName>
</protein>
<keyword evidence="2" id="KW-1185">Reference proteome</keyword>
<dbReference type="SUPFAM" id="SSF53098">
    <property type="entry name" value="Ribonuclease H-like"/>
    <property type="match status" value="1"/>
</dbReference>
<dbReference type="Proteomes" id="UP001054846">
    <property type="component" value="Chromosome"/>
</dbReference>
<organism evidence="1 2">
    <name type="scientific">Gloeobacter morelensis MG652769</name>
    <dbReference type="NCBI Taxonomy" id="2781736"/>
    <lineage>
        <taxon>Bacteria</taxon>
        <taxon>Bacillati</taxon>
        <taxon>Cyanobacteriota</taxon>
        <taxon>Cyanophyceae</taxon>
        <taxon>Gloeobacterales</taxon>
        <taxon>Gloeobacteraceae</taxon>
        <taxon>Gloeobacter</taxon>
        <taxon>Gloeobacter morelensis</taxon>
    </lineage>
</organism>
<gene>
    <name evidence="1" type="ORF">ISF26_21055</name>
</gene>